<dbReference type="SUPFAM" id="SSF52540">
    <property type="entry name" value="P-loop containing nucleoside triphosphate hydrolases"/>
    <property type="match status" value="1"/>
</dbReference>
<feature type="region of interest" description="Disordered" evidence="3">
    <location>
        <begin position="196"/>
        <end position="215"/>
    </location>
</feature>
<dbReference type="PROSITE" id="PS51192">
    <property type="entry name" value="HELICASE_ATP_BIND_1"/>
    <property type="match status" value="1"/>
</dbReference>
<dbReference type="Pfam" id="PF22982">
    <property type="entry name" value="WHD_HRQ1"/>
    <property type="match status" value="1"/>
</dbReference>
<dbReference type="GeneID" id="54423085"/>
<dbReference type="InterPro" id="IPR018973">
    <property type="entry name" value="MZB"/>
</dbReference>
<keyword evidence="1" id="KW-0547">Nucleotide-binding</keyword>
<dbReference type="SMART" id="SM00487">
    <property type="entry name" value="DEXDc"/>
    <property type="match status" value="1"/>
</dbReference>
<sequence>MAKMQAASLSTRVVKKRKKNSSFAEDLEANPNEQAEADLKTAESNDRPGPSPTTQKAKRKRKSKDAEDAASSVSSSSGVSNLPALPWPEYFSLLEKTHRALNIVYTFCSTRKHFATTFDTIKSAVESHIKRDLTVDQVSQVKGLVPNVINFAYVDEAMLQINLLRDVDSPHNEDSDSGHREVLLFEFVDGDLKRQVRNPKTGEAAGSNRRPRDEDLKMPVFSQKQLAKRIEKRNEKFSAAVNWFLHQCQIDLRDPIERLKELGSQCYPSPTDKAPDACLECTPANLPPSIPSERKSIPEIIDEIRSLKWYSEQIVPDGHRVFDPQSAVYGDLDFQLSQSLVNAIYNTRSIIQFYVHQAEAINHLYHGNNVIVSTSTSSGKSLIYQVPVLHELEKDRDVRAMYIFPTKALAQDQKRNLKELLGLMHGLEDILVETFDGDTPMSDRNKIRDEGRVIFTNPDMLHITILPQEDSWRTFLKHLRFVVVDELHVYNGLFGAHVALIMRRLRRICAAVGNRHVKFISCSATVSNPKEHMETIFGVDNVKLTDFDGSPSGCKEFLCWNTPFKDPRDPTSGRGDSIAEAARLFCQMILRGVRVISFCRIRKQCELLISAVKTELNNLERPEVMARVMGYRGGYTPQDRRQIEREMFDGKLVGIVATNALELGIDIGSLDAVITVGFPYTIANLRQQSGRAGRRNKDSLSVLVGDCFPVDQYFMQHPDEIFTRPNCELQVDLTNMLVLEGHLQCAAHEMPIRPEDDEKYFGPLLRPICKEKMRLDDRGFFHCNERYLPRPARFVAIRDTEEDHFAIIDISHGRNVLLEELEASRAFFTIYEGGIFLHQGNTYLVKEFSQERMLARVEFVRVDWVTQQRDFTDIDPVETEAIRQIPESLSRAFYGPIKIKRVVFGFFKKDKKGRVLDAVQVDNPPIILHSKGMWLDVPKSAIDILDSRRFNIAGAIHAAEHAILSLMPNFVVSMPDDVRTECKVAQKEFAKKETTRKRPARLTFYDAKGGASGSGISTKAFEFIDLLLKQACERVSACHCLEGCLECCCSERCREANVVMCKAGAEVILKSLLNWDIDVDALPWGLDESVAAGIETVVLAPEYPNVEYKEGLSENLPFLNDETVDIVVAGQAAHWFDYRTLFPEVQRILRKGGTLAFWGYKDHVYPAFPNATRITHHYSKSLDKDLLGSYWTQPGRDIVEDKLRRIKPPEENFQDIQRIEYEPGTKGPQSGEGTMFVNRRMKIGECKEYIRTWSSYHGWQEAHPGIERRSGGGTGDVVDSLFDECAESDHEFADDGQEIEVEWGSGLIMGRKR</sequence>
<evidence type="ECO:0000313" key="8">
    <source>
        <dbReference type="RefSeq" id="XP_033535185.1"/>
    </source>
</evidence>
<dbReference type="Proteomes" id="UP000504638">
    <property type="component" value="Unplaced"/>
</dbReference>
<reference evidence="8" key="2">
    <citation type="submission" date="2020-04" db="EMBL/GenBank/DDBJ databases">
        <authorList>
            <consortium name="NCBI Genome Project"/>
        </authorList>
    </citation>
    <scope>NUCLEOTIDE SEQUENCE</scope>
    <source>
        <strain evidence="8">CBS 781.70</strain>
    </source>
</reference>
<keyword evidence="2" id="KW-0067">ATP-binding</keyword>
<organism evidence="6">
    <name type="scientific">Eremomyces bilateralis CBS 781.70</name>
    <dbReference type="NCBI Taxonomy" id="1392243"/>
    <lineage>
        <taxon>Eukaryota</taxon>
        <taxon>Fungi</taxon>
        <taxon>Dikarya</taxon>
        <taxon>Ascomycota</taxon>
        <taxon>Pezizomycotina</taxon>
        <taxon>Dothideomycetes</taxon>
        <taxon>Dothideomycetes incertae sedis</taxon>
        <taxon>Eremomycetales</taxon>
        <taxon>Eremomycetaceae</taxon>
        <taxon>Eremomyces</taxon>
    </lineage>
</organism>
<protein>
    <submittedName>
        <fullName evidence="6 8">P-loop containing nucleoside triphosphate hydrolase protein</fullName>
    </submittedName>
</protein>
<dbReference type="GO" id="GO:0005524">
    <property type="term" value="F:ATP binding"/>
    <property type="evidence" value="ECO:0007669"/>
    <property type="project" value="UniProtKB-KW"/>
</dbReference>
<evidence type="ECO:0000259" key="4">
    <source>
        <dbReference type="PROSITE" id="PS51192"/>
    </source>
</evidence>
<dbReference type="InterPro" id="IPR014001">
    <property type="entry name" value="Helicase_ATP-bd"/>
</dbReference>
<keyword evidence="7" id="KW-1185">Reference proteome</keyword>
<evidence type="ECO:0000256" key="3">
    <source>
        <dbReference type="SAM" id="MobiDB-lite"/>
    </source>
</evidence>
<dbReference type="InterPro" id="IPR001650">
    <property type="entry name" value="Helicase_C-like"/>
</dbReference>
<dbReference type="GO" id="GO:0006289">
    <property type="term" value="P:nucleotide-excision repair"/>
    <property type="evidence" value="ECO:0007669"/>
    <property type="project" value="TreeGrafter"/>
</dbReference>
<dbReference type="Pfam" id="PF08241">
    <property type="entry name" value="Methyltransf_11"/>
    <property type="match status" value="1"/>
</dbReference>
<dbReference type="EMBL" id="ML975155">
    <property type="protein sequence ID" value="KAF1813554.1"/>
    <property type="molecule type" value="Genomic_DNA"/>
</dbReference>
<feature type="compositionally biased region" description="Basic and acidic residues" evidence="3">
    <location>
        <begin position="37"/>
        <end position="46"/>
    </location>
</feature>
<dbReference type="PANTHER" id="PTHR47957:SF3">
    <property type="entry name" value="ATP-DEPENDENT HELICASE HRQ1"/>
    <property type="match status" value="1"/>
</dbReference>
<feature type="domain" description="Helicase C-terminal" evidence="5">
    <location>
        <begin position="584"/>
        <end position="737"/>
    </location>
</feature>
<dbReference type="SMART" id="SM00490">
    <property type="entry name" value="HELICc"/>
    <property type="match status" value="1"/>
</dbReference>
<dbReference type="CDD" id="cd18797">
    <property type="entry name" value="SF2_C_Hrq"/>
    <property type="match status" value="1"/>
</dbReference>
<dbReference type="InterPro" id="IPR027417">
    <property type="entry name" value="P-loop_NTPase"/>
</dbReference>
<dbReference type="GO" id="GO:0008757">
    <property type="term" value="F:S-adenosylmethionine-dependent methyltransferase activity"/>
    <property type="evidence" value="ECO:0007669"/>
    <property type="project" value="InterPro"/>
</dbReference>
<dbReference type="SUPFAM" id="SSF53335">
    <property type="entry name" value="S-adenosyl-L-methionine-dependent methyltransferases"/>
    <property type="match status" value="1"/>
</dbReference>
<evidence type="ECO:0000259" key="5">
    <source>
        <dbReference type="PROSITE" id="PS51194"/>
    </source>
</evidence>
<reference evidence="8" key="3">
    <citation type="submission" date="2025-04" db="UniProtKB">
        <authorList>
            <consortium name="RefSeq"/>
        </authorList>
    </citation>
    <scope>IDENTIFICATION</scope>
    <source>
        <strain evidence="8">CBS 781.70</strain>
    </source>
</reference>
<proteinExistence type="predicted"/>
<dbReference type="Pfam" id="PF00270">
    <property type="entry name" value="DEAD"/>
    <property type="match status" value="1"/>
</dbReference>
<dbReference type="GO" id="GO:0003676">
    <property type="term" value="F:nucleic acid binding"/>
    <property type="evidence" value="ECO:0007669"/>
    <property type="project" value="InterPro"/>
</dbReference>
<dbReference type="Gene3D" id="3.40.50.150">
    <property type="entry name" value="Vaccinia Virus protein VP39"/>
    <property type="match status" value="1"/>
</dbReference>
<dbReference type="RefSeq" id="XP_033535185.1">
    <property type="nucleotide sequence ID" value="XM_033682515.1"/>
</dbReference>
<dbReference type="OrthoDB" id="18781at2759"/>
<feature type="compositionally biased region" description="Low complexity" evidence="3">
    <location>
        <begin position="69"/>
        <end position="79"/>
    </location>
</feature>
<evidence type="ECO:0000256" key="1">
    <source>
        <dbReference type="ARBA" id="ARBA00022741"/>
    </source>
</evidence>
<dbReference type="Gene3D" id="3.40.50.300">
    <property type="entry name" value="P-loop containing nucleotide triphosphate hydrolases"/>
    <property type="match status" value="2"/>
</dbReference>
<dbReference type="PANTHER" id="PTHR47957">
    <property type="entry name" value="ATP-DEPENDENT HELICASE HRQ1"/>
    <property type="match status" value="1"/>
</dbReference>
<dbReference type="PROSITE" id="PS51194">
    <property type="entry name" value="HELICASE_CTER"/>
    <property type="match status" value="1"/>
</dbReference>
<accession>A0A6G1G690</accession>
<reference evidence="6 8" key="1">
    <citation type="submission" date="2020-01" db="EMBL/GenBank/DDBJ databases">
        <authorList>
            <consortium name="DOE Joint Genome Institute"/>
            <person name="Haridas S."/>
            <person name="Albert R."/>
            <person name="Binder M."/>
            <person name="Bloem J."/>
            <person name="Labutti K."/>
            <person name="Salamov A."/>
            <person name="Andreopoulos B."/>
            <person name="Baker S.E."/>
            <person name="Barry K."/>
            <person name="Bills G."/>
            <person name="Bluhm B.H."/>
            <person name="Cannon C."/>
            <person name="Castanera R."/>
            <person name="Culley D.E."/>
            <person name="Daum C."/>
            <person name="Ezra D."/>
            <person name="Gonzalez J.B."/>
            <person name="Henrissat B."/>
            <person name="Kuo A."/>
            <person name="Liang C."/>
            <person name="Lipzen A."/>
            <person name="Lutzoni F."/>
            <person name="Magnuson J."/>
            <person name="Mondo S."/>
            <person name="Nolan M."/>
            <person name="Ohm R."/>
            <person name="Pangilinan J."/>
            <person name="Park H.-J."/>
            <person name="Ramirez L."/>
            <person name="Alfaro M."/>
            <person name="Sun H."/>
            <person name="Tritt A."/>
            <person name="Yoshinaga Y."/>
            <person name="Zwiers L.-H."/>
            <person name="Turgeon B.G."/>
            <person name="Goodwin S.B."/>
            <person name="Spatafora J.W."/>
            <person name="Crous P.W."/>
            <person name="Grigoriev I.V."/>
        </authorList>
    </citation>
    <scope>NUCLEOTIDE SEQUENCE</scope>
    <source>
        <strain evidence="6 8">CBS 781.70</strain>
    </source>
</reference>
<keyword evidence="6 8" id="KW-0378">Hydrolase</keyword>
<dbReference type="Pfam" id="PF08839">
    <property type="entry name" value="CDT1"/>
    <property type="match status" value="1"/>
</dbReference>
<dbReference type="CDD" id="cd17923">
    <property type="entry name" value="DEXHc_Hrq1-like"/>
    <property type="match status" value="1"/>
</dbReference>
<dbReference type="Pfam" id="PF00271">
    <property type="entry name" value="Helicase_C"/>
    <property type="match status" value="1"/>
</dbReference>
<dbReference type="InterPro" id="IPR014939">
    <property type="entry name" value="CDT1_Gemini-bd-like"/>
</dbReference>
<evidence type="ECO:0000313" key="7">
    <source>
        <dbReference type="Proteomes" id="UP000504638"/>
    </source>
</evidence>
<feature type="domain" description="Helicase ATP-binding" evidence="4">
    <location>
        <begin position="361"/>
        <end position="544"/>
    </location>
</feature>
<dbReference type="InterPro" id="IPR011545">
    <property type="entry name" value="DEAD/DEAH_box_helicase_dom"/>
</dbReference>
<dbReference type="GO" id="GO:0036297">
    <property type="term" value="P:interstrand cross-link repair"/>
    <property type="evidence" value="ECO:0007669"/>
    <property type="project" value="TreeGrafter"/>
</dbReference>
<dbReference type="InterPro" id="IPR013216">
    <property type="entry name" value="Methyltransf_11"/>
</dbReference>
<dbReference type="InterPro" id="IPR036390">
    <property type="entry name" value="WH_DNA-bd_sf"/>
</dbReference>
<dbReference type="Pfam" id="PF09369">
    <property type="entry name" value="MZB"/>
    <property type="match status" value="1"/>
</dbReference>
<gene>
    <name evidence="6 8" type="ORF">P152DRAFT_507095</name>
</gene>
<dbReference type="GO" id="GO:0043138">
    <property type="term" value="F:3'-5' DNA helicase activity"/>
    <property type="evidence" value="ECO:0007669"/>
    <property type="project" value="TreeGrafter"/>
</dbReference>
<dbReference type="InterPro" id="IPR029063">
    <property type="entry name" value="SAM-dependent_MTases_sf"/>
</dbReference>
<feature type="region of interest" description="Disordered" evidence="3">
    <location>
        <begin position="1"/>
        <end position="79"/>
    </location>
</feature>
<dbReference type="InterPro" id="IPR055227">
    <property type="entry name" value="HRQ1_WHD"/>
</dbReference>
<dbReference type="SUPFAM" id="SSF46785">
    <property type="entry name" value="Winged helix' DNA-binding domain"/>
    <property type="match status" value="1"/>
</dbReference>
<evidence type="ECO:0000256" key="2">
    <source>
        <dbReference type="ARBA" id="ARBA00022840"/>
    </source>
</evidence>
<dbReference type="GO" id="GO:0005634">
    <property type="term" value="C:nucleus"/>
    <property type="evidence" value="ECO:0007669"/>
    <property type="project" value="TreeGrafter"/>
</dbReference>
<dbReference type="CDD" id="cd02440">
    <property type="entry name" value="AdoMet_MTases"/>
    <property type="match status" value="1"/>
</dbReference>
<dbReference type="SMART" id="SM01075">
    <property type="entry name" value="CDT1"/>
    <property type="match status" value="1"/>
</dbReference>
<dbReference type="GO" id="GO:0016787">
    <property type="term" value="F:hydrolase activity"/>
    <property type="evidence" value="ECO:0007669"/>
    <property type="project" value="UniProtKB-KW"/>
</dbReference>
<name>A0A6G1G690_9PEZI</name>
<evidence type="ECO:0000313" key="6">
    <source>
        <dbReference type="EMBL" id="KAF1813554.1"/>
    </source>
</evidence>